<dbReference type="Gene3D" id="1.10.10.10">
    <property type="entry name" value="Winged helix-like DNA-binding domain superfamily/Winged helix DNA-binding domain"/>
    <property type="match status" value="1"/>
</dbReference>
<keyword evidence="2 6" id="KW-0238">DNA-binding</keyword>
<evidence type="ECO:0000256" key="1">
    <source>
        <dbReference type="ARBA" id="ARBA00023015"/>
    </source>
</evidence>
<evidence type="ECO:0000313" key="7">
    <source>
        <dbReference type="Proteomes" id="UP000199103"/>
    </source>
</evidence>
<dbReference type="PROSITE" id="PS51078">
    <property type="entry name" value="ICLR_ED"/>
    <property type="match status" value="1"/>
</dbReference>
<name>A0A1H1RTS9_9ACTN</name>
<dbReference type="GO" id="GO:0003677">
    <property type="term" value="F:DNA binding"/>
    <property type="evidence" value="ECO:0007669"/>
    <property type="project" value="UniProtKB-KW"/>
</dbReference>
<dbReference type="EMBL" id="LT629772">
    <property type="protein sequence ID" value="SDS39094.1"/>
    <property type="molecule type" value="Genomic_DNA"/>
</dbReference>
<dbReference type="Pfam" id="PF09339">
    <property type="entry name" value="HTH_IclR"/>
    <property type="match status" value="1"/>
</dbReference>
<feature type="domain" description="IclR-ED" evidence="5">
    <location>
        <begin position="66"/>
        <end position="238"/>
    </location>
</feature>
<dbReference type="GO" id="GO:0003700">
    <property type="term" value="F:DNA-binding transcription factor activity"/>
    <property type="evidence" value="ECO:0007669"/>
    <property type="project" value="TreeGrafter"/>
</dbReference>
<evidence type="ECO:0000256" key="3">
    <source>
        <dbReference type="ARBA" id="ARBA00023163"/>
    </source>
</evidence>
<dbReference type="InterPro" id="IPR036388">
    <property type="entry name" value="WH-like_DNA-bd_sf"/>
</dbReference>
<proteinExistence type="predicted"/>
<dbReference type="Pfam" id="PF01614">
    <property type="entry name" value="IclR_C"/>
    <property type="match status" value="1"/>
</dbReference>
<dbReference type="InterPro" id="IPR036390">
    <property type="entry name" value="WH_DNA-bd_sf"/>
</dbReference>
<dbReference type="SMART" id="SM00346">
    <property type="entry name" value="HTH_ICLR"/>
    <property type="match status" value="1"/>
</dbReference>
<keyword evidence="1" id="KW-0805">Transcription regulation</keyword>
<dbReference type="PANTHER" id="PTHR30136:SF24">
    <property type="entry name" value="HTH-TYPE TRANSCRIPTIONAL REPRESSOR ALLR"/>
    <property type="match status" value="1"/>
</dbReference>
<sequence>MSVANRSVLRALRMLDLLADSTDPVPLARLADELEVPRSTAHSILTALVEAQYAEAVPGGHRVGIRAFETGSSYARHLDLATAAEPELRRLTDRLGVTAHFAVLDADTVVYIAKHDPPRTGVQLASSVGARLSALRTAVGKAQLASLPPSSIDRSLARDDTQLRELAPEFDAIRGRGFAVDDGHTASGVRCVAAPVFSRDGCVGAIGVSTWLEPDSDVEALGRAVMDAAAAASERLGGRSRGRS</sequence>
<keyword evidence="3" id="KW-0804">Transcription</keyword>
<evidence type="ECO:0000256" key="2">
    <source>
        <dbReference type="ARBA" id="ARBA00023125"/>
    </source>
</evidence>
<evidence type="ECO:0000313" key="6">
    <source>
        <dbReference type="EMBL" id="SDS39094.1"/>
    </source>
</evidence>
<dbReference type="PANTHER" id="PTHR30136">
    <property type="entry name" value="HELIX-TURN-HELIX TRANSCRIPTIONAL REGULATOR, ICLR FAMILY"/>
    <property type="match status" value="1"/>
</dbReference>
<dbReference type="Gene3D" id="3.30.450.40">
    <property type="match status" value="1"/>
</dbReference>
<dbReference type="InterPro" id="IPR005471">
    <property type="entry name" value="Tscrpt_reg_IclR_N"/>
</dbReference>
<dbReference type="SUPFAM" id="SSF46785">
    <property type="entry name" value="Winged helix' DNA-binding domain"/>
    <property type="match status" value="1"/>
</dbReference>
<dbReference type="RefSeq" id="WP_091523081.1">
    <property type="nucleotide sequence ID" value="NZ_LT629772.1"/>
</dbReference>
<dbReference type="SUPFAM" id="SSF55781">
    <property type="entry name" value="GAF domain-like"/>
    <property type="match status" value="1"/>
</dbReference>
<evidence type="ECO:0000259" key="5">
    <source>
        <dbReference type="PROSITE" id="PS51078"/>
    </source>
</evidence>
<protein>
    <submittedName>
        <fullName evidence="6">DNA-binding transcriptional regulator, IclR family</fullName>
    </submittedName>
</protein>
<dbReference type="STRING" id="630515.SAMN04489812_1764"/>
<dbReference type="PROSITE" id="PS51077">
    <property type="entry name" value="HTH_ICLR"/>
    <property type="match status" value="1"/>
</dbReference>
<dbReference type="InterPro" id="IPR050707">
    <property type="entry name" value="HTH_MetabolicPath_Reg"/>
</dbReference>
<accession>A0A1H1RTS9</accession>
<dbReference type="GO" id="GO:0045892">
    <property type="term" value="P:negative regulation of DNA-templated transcription"/>
    <property type="evidence" value="ECO:0007669"/>
    <property type="project" value="TreeGrafter"/>
</dbReference>
<keyword evidence="7" id="KW-1185">Reference proteome</keyword>
<dbReference type="OrthoDB" id="8479143at2"/>
<dbReference type="AlphaFoldDB" id="A0A1H1RTS9"/>
<reference evidence="6 7" key="1">
    <citation type="submission" date="2016-10" db="EMBL/GenBank/DDBJ databases">
        <authorList>
            <person name="de Groot N.N."/>
        </authorList>
    </citation>
    <scope>NUCLEOTIDE SEQUENCE [LARGE SCALE GENOMIC DNA]</scope>
    <source>
        <strain evidence="6 7">DSM 21800</strain>
    </source>
</reference>
<evidence type="ECO:0000259" key="4">
    <source>
        <dbReference type="PROSITE" id="PS51077"/>
    </source>
</evidence>
<dbReference type="Proteomes" id="UP000199103">
    <property type="component" value="Chromosome I"/>
</dbReference>
<feature type="domain" description="HTH iclR-type" evidence="4">
    <location>
        <begin position="5"/>
        <end position="65"/>
    </location>
</feature>
<dbReference type="InterPro" id="IPR014757">
    <property type="entry name" value="Tscrpt_reg_IclR_C"/>
</dbReference>
<dbReference type="InterPro" id="IPR029016">
    <property type="entry name" value="GAF-like_dom_sf"/>
</dbReference>
<gene>
    <name evidence="6" type="ORF">SAMN04489812_1764</name>
</gene>
<organism evidence="6 7">
    <name type="scientific">Microlunatus soli</name>
    <dbReference type="NCBI Taxonomy" id="630515"/>
    <lineage>
        <taxon>Bacteria</taxon>
        <taxon>Bacillati</taxon>
        <taxon>Actinomycetota</taxon>
        <taxon>Actinomycetes</taxon>
        <taxon>Propionibacteriales</taxon>
        <taxon>Propionibacteriaceae</taxon>
        <taxon>Microlunatus</taxon>
    </lineage>
</organism>